<dbReference type="PANTHER" id="PTHR13817:SF73">
    <property type="entry name" value="FIBRONECTIN TYPE-III DOMAIN-CONTAINING PROTEIN"/>
    <property type="match status" value="1"/>
</dbReference>
<keyword evidence="1" id="KW-0677">Repeat</keyword>
<dbReference type="EMBL" id="BSBI01000001">
    <property type="protein sequence ID" value="GLF92869.1"/>
    <property type="molecule type" value="Genomic_DNA"/>
</dbReference>
<evidence type="ECO:0000256" key="1">
    <source>
        <dbReference type="ARBA" id="ARBA00022737"/>
    </source>
</evidence>
<dbReference type="InterPro" id="IPR013783">
    <property type="entry name" value="Ig-like_fold"/>
</dbReference>
<proteinExistence type="predicted"/>
<feature type="domain" description="Fibronectin type-III" evidence="6">
    <location>
        <begin position="123"/>
        <end position="213"/>
    </location>
</feature>
<dbReference type="InterPro" id="IPR050964">
    <property type="entry name" value="Striated_Muscle_Regulatory"/>
</dbReference>
<protein>
    <recommendedName>
        <fullName evidence="6">Fibronectin type-III domain-containing protein</fullName>
    </recommendedName>
</protein>
<dbReference type="PROSITE" id="PS50853">
    <property type="entry name" value="FN3"/>
    <property type="match status" value="3"/>
</dbReference>
<sequence>MRCRFPRPLLVLALLLGALVAPVPAGALAAAPLQPPLITQVFPRDGAADVSFVADTDPVITGFLVTAAPGGASVRVPADARTARVTGLANGTAYRFTVRQEVSRGRALLSEPSEQATPRPARPPGEPVLGAVYARNRAVEVEWTAPADGGAAITGFTVTATPGGHRVTVGPDTASAALTGLANGTAYTVAVRAVNKAGPGAPADRSGVRPRPDTAPAAPVDVSASPDGGRDSALRVTWTAPGDDGGSPVTGYRVTAGGTTVRTAAPITEAVIDGLSPDEEYTVSVVAVNAVGTGPAARTEEPVAPRVDVAARTVVLSAASMATLTGKGLGELRFTDPTRQLLGLRTGQIVVADTSPQAPDGLLRTVTGVRRQGTALVVATADADLSRVLTDAQVSAAGELTDEGAEPGYLHPGVRAEPVTVGNDLAFGLTIRPGDNTREFAGLSTSVSGTVTLDPHWDLVVRTTGESDPDTGEDIGEVTDVTFAAGVDVKASVTTTVAGTVGGSSQAVTLVSLPLAAITVPVGPVPVVIVPTLTLSAQLSVSGSLEFTATATYEQHIGAVADFTLQDGWSGRSTTTDPVADLTADRLSPSVTAQLDLPAAISFELYGAIGPGLQFVPYLKFVTAPTENPWARLDVGVRVEVTGGIKKLNLEYSVPVADFSRTVWSTEGPLAGIYIEDPTRVLPASGSTTFAVSRRNWCEGPVFWSLAEGSPGTITPGGVYTYAAAGTGPTLAKVIATQPLTSNCPGTSAQAFVRTGSTVPSAPRNLALAYQGDDAVFTWDPPESDGNAGRLLYGLVVDVPGADPDDSIIYSYDTTAILSGAERSLRADGGRFRVIAENDIGTGPPGPDLVAPPEDY</sequence>
<evidence type="ECO:0000256" key="5">
    <source>
        <dbReference type="SAM" id="SignalP"/>
    </source>
</evidence>
<keyword evidence="2" id="KW-0378">Hydrolase</keyword>
<feature type="region of interest" description="Disordered" evidence="4">
    <location>
        <begin position="198"/>
        <end position="232"/>
    </location>
</feature>
<keyword evidence="5" id="KW-0732">Signal</keyword>
<dbReference type="CDD" id="cd00063">
    <property type="entry name" value="FN3"/>
    <property type="match status" value="2"/>
</dbReference>
<evidence type="ECO:0000256" key="3">
    <source>
        <dbReference type="ARBA" id="ARBA00023326"/>
    </source>
</evidence>
<evidence type="ECO:0000313" key="8">
    <source>
        <dbReference type="Proteomes" id="UP001291653"/>
    </source>
</evidence>
<dbReference type="InterPro" id="IPR036116">
    <property type="entry name" value="FN3_sf"/>
</dbReference>
<evidence type="ECO:0000313" key="7">
    <source>
        <dbReference type="EMBL" id="GLF92869.1"/>
    </source>
</evidence>
<feature type="region of interest" description="Disordered" evidence="4">
    <location>
        <begin position="836"/>
        <end position="856"/>
    </location>
</feature>
<feature type="signal peptide" evidence="5">
    <location>
        <begin position="1"/>
        <end position="29"/>
    </location>
</feature>
<keyword evidence="2" id="KW-0326">Glycosidase</keyword>
<evidence type="ECO:0000256" key="2">
    <source>
        <dbReference type="ARBA" id="ARBA00023295"/>
    </source>
</evidence>
<dbReference type="PANTHER" id="PTHR13817">
    <property type="entry name" value="TITIN"/>
    <property type="match status" value="1"/>
</dbReference>
<keyword evidence="3" id="KW-0119">Carbohydrate metabolism</keyword>
<dbReference type="PRINTS" id="PR00014">
    <property type="entry name" value="FNTYPEIII"/>
</dbReference>
<dbReference type="Proteomes" id="UP001291653">
    <property type="component" value="Unassembled WGS sequence"/>
</dbReference>
<feature type="domain" description="Fibronectin type-III" evidence="6">
    <location>
        <begin position="32"/>
        <end position="120"/>
    </location>
</feature>
<feature type="domain" description="Fibronectin type-III" evidence="6">
    <location>
        <begin position="218"/>
        <end position="307"/>
    </location>
</feature>
<dbReference type="InterPro" id="IPR003961">
    <property type="entry name" value="FN3_dom"/>
</dbReference>
<name>A0ABQ5NR79_9ACTN</name>
<accession>A0ABQ5NR79</accession>
<dbReference type="SMART" id="SM00060">
    <property type="entry name" value="FN3"/>
    <property type="match status" value="4"/>
</dbReference>
<keyword evidence="3" id="KW-0624">Polysaccharide degradation</keyword>
<evidence type="ECO:0000259" key="6">
    <source>
        <dbReference type="PROSITE" id="PS50853"/>
    </source>
</evidence>
<dbReference type="Gene3D" id="2.60.40.10">
    <property type="entry name" value="Immunoglobulins"/>
    <property type="match status" value="4"/>
</dbReference>
<comment type="caution">
    <text evidence="7">The sequence shown here is derived from an EMBL/GenBank/DDBJ whole genome shotgun (WGS) entry which is preliminary data.</text>
</comment>
<dbReference type="SUPFAM" id="SSF49265">
    <property type="entry name" value="Fibronectin type III"/>
    <property type="match status" value="3"/>
</dbReference>
<dbReference type="Pfam" id="PF00041">
    <property type="entry name" value="fn3"/>
    <property type="match status" value="2"/>
</dbReference>
<feature type="compositionally biased region" description="Low complexity" evidence="4">
    <location>
        <begin position="214"/>
        <end position="227"/>
    </location>
</feature>
<gene>
    <name evidence="7" type="ORF">SYYSPA8_01250</name>
</gene>
<dbReference type="RefSeq" id="WP_323444989.1">
    <property type="nucleotide sequence ID" value="NZ_BSBI01000001.1"/>
</dbReference>
<feature type="chain" id="PRO_5045119548" description="Fibronectin type-III domain-containing protein" evidence="5">
    <location>
        <begin position="30"/>
        <end position="856"/>
    </location>
</feature>
<organism evidence="7 8">
    <name type="scientific">Streptomyces yaizuensis</name>
    <dbReference type="NCBI Taxonomy" id="2989713"/>
    <lineage>
        <taxon>Bacteria</taxon>
        <taxon>Bacillati</taxon>
        <taxon>Actinomycetota</taxon>
        <taxon>Actinomycetes</taxon>
        <taxon>Kitasatosporales</taxon>
        <taxon>Streptomycetaceae</taxon>
        <taxon>Streptomyces</taxon>
    </lineage>
</organism>
<reference evidence="7 8" key="1">
    <citation type="submission" date="2022-10" db="EMBL/GenBank/DDBJ databases">
        <title>Draft genome sequence of Streptomyces sp. YSPA8.</title>
        <authorList>
            <person name="Moriuchi R."/>
            <person name="Dohra H."/>
            <person name="Yamamura H."/>
            <person name="Kodani S."/>
        </authorList>
    </citation>
    <scope>NUCLEOTIDE SEQUENCE [LARGE SCALE GENOMIC DNA]</scope>
    <source>
        <strain evidence="7 8">YSPA8</strain>
    </source>
</reference>
<evidence type="ECO:0000256" key="4">
    <source>
        <dbReference type="SAM" id="MobiDB-lite"/>
    </source>
</evidence>
<keyword evidence="8" id="KW-1185">Reference proteome</keyword>